<gene>
    <name evidence="1" type="ORF">KIPB_014312</name>
</gene>
<keyword evidence="2" id="KW-1185">Reference proteome</keyword>
<proteinExistence type="predicted"/>
<sequence>YLRETPYAPVADRSGTLHRMFLPDHGYIMDAAIAFFTHCMRDDPLFEFLFPDRARNLEMIHTVQSLSAWAAARYGSLWMLIPDGAEVTHFSGGMIGAAPGHSKPVLHIPMGAMISMMRRC</sequence>
<name>A0A9K3DAN9_9EUKA</name>
<evidence type="ECO:0000313" key="1">
    <source>
        <dbReference type="EMBL" id="GIQ91176.1"/>
    </source>
</evidence>
<protein>
    <submittedName>
        <fullName evidence="1">Uncharacterized protein</fullName>
    </submittedName>
</protein>
<feature type="non-terminal residue" evidence="1">
    <location>
        <position position="1"/>
    </location>
</feature>
<dbReference type="AlphaFoldDB" id="A0A9K3DAN9"/>
<dbReference type="EMBL" id="BDIP01007274">
    <property type="protein sequence ID" value="GIQ91176.1"/>
    <property type="molecule type" value="Genomic_DNA"/>
</dbReference>
<organism evidence="1 2">
    <name type="scientific">Kipferlia bialata</name>
    <dbReference type="NCBI Taxonomy" id="797122"/>
    <lineage>
        <taxon>Eukaryota</taxon>
        <taxon>Metamonada</taxon>
        <taxon>Carpediemonas-like organisms</taxon>
        <taxon>Kipferlia</taxon>
    </lineage>
</organism>
<reference evidence="1 2" key="1">
    <citation type="journal article" date="2018" name="PLoS ONE">
        <title>The draft genome of Kipferlia bialata reveals reductive genome evolution in fornicate parasites.</title>
        <authorList>
            <person name="Tanifuji G."/>
            <person name="Takabayashi S."/>
            <person name="Kume K."/>
            <person name="Takagi M."/>
            <person name="Nakayama T."/>
            <person name="Kamikawa R."/>
            <person name="Inagaki Y."/>
            <person name="Hashimoto T."/>
        </authorList>
    </citation>
    <scope>NUCLEOTIDE SEQUENCE [LARGE SCALE GENOMIC DNA]</scope>
    <source>
        <strain evidence="1">NY0173</strain>
    </source>
</reference>
<feature type="non-terminal residue" evidence="1">
    <location>
        <position position="120"/>
    </location>
</feature>
<evidence type="ECO:0000313" key="2">
    <source>
        <dbReference type="Proteomes" id="UP000265618"/>
    </source>
</evidence>
<dbReference type="Proteomes" id="UP000265618">
    <property type="component" value="Unassembled WGS sequence"/>
</dbReference>
<comment type="caution">
    <text evidence="1">The sequence shown here is derived from an EMBL/GenBank/DDBJ whole genome shotgun (WGS) entry which is preliminary data.</text>
</comment>
<accession>A0A9K3DAN9</accession>